<evidence type="ECO:0000313" key="15">
    <source>
        <dbReference type="WBParaSite" id="ACOC_0000011701-mRNA-1"/>
    </source>
</evidence>
<evidence type="ECO:0000256" key="12">
    <source>
        <dbReference type="SAM" id="MobiDB-lite"/>
    </source>
</evidence>
<keyword evidence="3" id="KW-1003">Cell membrane</keyword>
<dbReference type="OMA" id="CGPLGEM"/>
<evidence type="ECO:0000256" key="9">
    <source>
        <dbReference type="ARBA" id="ARBA00023207"/>
    </source>
</evidence>
<evidence type="ECO:0000256" key="5">
    <source>
        <dbReference type="ARBA" id="ARBA00022729"/>
    </source>
</evidence>
<accession>A0A158PD09</accession>
<dbReference type="STRING" id="334426.A0A158PD09"/>
<feature type="region of interest" description="Disordered" evidence="12">
    <location>
        <begin position="376"/>
        <end position="416"/>
    </location>
</feature>
<dbReference type="PANTHER" id="PTHR10822:SF30">
    <property type="entry name" value="DALLY-LIKE, ISOFORM A"/>
    <property type="match status" value="1"/>
</dbReference>
<name>A0A158PD09_ANGCS</name>
<sequence length="438" mass="49805">MTSLQLMEHQSDSTSDSAHIYTQDKVNATKCDCRTSDEENKTRDHLRLVIRISALKLLPTVREIIYQSEAEKSYLLLRAKYEILKDLRVNYGNLLAGTNIMPSVDVLIDSIRVMMNDNQSLTLKEMHLLVTKSVSKFHATVLPTAFLCFALGTCRMGSSQYMSCMRNNVQQWTTFLGDDPLNIAKKLADFLHRYKGADNVLQAIHTSLITAENEVTSECARRFNEITVCLKCLTDDTVGYCRNSCLMASFGCLENLAEKWDANVDELYELTRNYKQGFEEVGIKQPRLARVIVSRCGPLLLENISDTSYITPKPRKPKEVELNMEKLVEQMRQLRKCWRQIAERMCSAATTEHSFCWNGTSVVRIQLATDDFNIETKDVRPRPKEPWLEESSGYPYDTDDEDYNNIGGGSGSGMPFEEVDEIHVHTMTPGECQSIIPS</sequence>
<dbReference type="GO" id="GO:0009966">
    <property type="term" value="P:regulation of signal transduction"/>
    <property type="evidence" value="ECO:0007669"/>
    <property type="project" value="InterPro"/>
</dbReference>
<keyword evidence="14" id="KW-1185">Reference proteome</keyword>
<dbReference type="AlphaFoldDB" id="A0A158PD09"/>
<evidence type="ECO:0000256" key="7">
    <source>
        <dbReference type="ARBA" id="ARBA00023136"/>
    </source>
</evidence>
<dbReference type="GO" id="GO:0045202">
    <property type="term" value="C:synapse"/>
    <property type="evidence" value="ECO:0007669"/>
    <property type="project" value="TreeGrafter"/>
</dbReference>
<dbReference type="WBParaSite" id="ACOC_0000011701-mRNA-1">
    <property type="protein sequence ID" value="ACOC_0000011701-mRNA-1"/>
    <property type="gene ID" value="ACOC_0000011701"/>
</dbReference>
<evidence type="ECO:0000256" key="6">
    <source>
        <dbReference type="ARBA" id="ARBA00022974"/>
    </source>
</evidence>
<dbReference type="GO" id="GO:0005576">
    <property type="term" value="C:extracellular region"/>
    <property type="evidence" value="ECO:0007669"/>
    <property type="project" value="TreeGrafter"/>
</dbReference>
<gene>
    <name evidence="13" type="ORF">ACOC_LOCUS118</name>
</gene>
<dbReference type="GO" id="GO:0098552">
    <property type="term" value="C:side of membrane"/>
    <property type="evidence" value="ECO:0007669"/>
    <property type="project" value="UniProtKB-KW"/>
</dbReference>
<reference evidence="15" key="1">
    <citation type="submission" date="2016-04" db="UniProtKB">
        <authorList>
            <consortium name="WormBaseParasite"/>
        </authorList>
    </citation>
    <scope>IDENTIFICATION</scope>
</reference>
<reference evidence="13 14" key="2">
    <citation type="submission" date="2018-11" db="EMBL/GenBank/DDBJ databases">
        <authorList>
            <consortium name="Pathogen Informatics"/>
        </authorList>
    </citation>
    <scope>NUCLEOTIDE SEQUENCE [LARGE SCALE GENOMIC DNA]</scope>
    <source>
        <strain evidence="13 14">Costa Rica</strain>
    </source>
</reference>
<keyword evidence="7" id="KW-0472">Membrane</keyword>
<dbReference type="Pfam" id="PF01153">
    <property type="entry name" value="Glypican"/>
    <property type="match status" value="1"/>
</dbReference>
<protein>
    <submittedName>
        <fullName evidence="15">Secreted glypican-1</fullName>
    </submittedName>
</protein>
<evidence type="ECO:0000256" key="10">
    <source>
        <dbReference type="ARBA" id="ARBA00023288"/>
    </source>
</evidence>
<dbReference type="GO" id="GO:1905475">
    <property type="term" value="P:regulation of protein localization to membrane"/>
    <property type="evidence" value="ECO:0007669"/>
    <property type="project" value="TreeGrafter"/>
</dbReference>
<evidence type="ECO:0000256" key="8">
    <source>
        <dbReference type="ARBA" id="ARBA00023180"/>
    </source>
</evidence>
<comment type="similarity">
    <text evidence="2 11">Belongs to the glypican family.</text>
</comment>
<keyword evidence="6" id="KW-0654">Proteoglycan</keyword>
<dbReference type="InterPro" id="IPR001863">
    <property type="entry name" value="Glypican"/>
</dbReference>
<organism evidence="15">
    <name type="scientific">Angiostrongylus costaricensis</name>
    <name type="common">Nematode worm</name>
    <dbReference type="NCBI Taxonomy" id="334426"/>
    <lineage>
        <taxon>Eukaryota</taxon>
        <taxon>Metazoa</taxon>
        <taxon>Ecdysozoa</taxon>
        <taxon>Nematoda</taxon>
        <taxon>Chromadorea</taxon>
        <taxon>Rhabditida</taxon>
        <taxon>Rhabditina</taxon>
        <taxon>Rhabditomorpha</taxon>
        <taxon>Strongyloidea</taxon>
        <taxon>Metastrongylidae</taxon>
        <taxon>Angiostrongylus</taxon>
    </lineage>
</organism>
<evidence type="ECO:0000256" key="3">
    <source>
        <dbReference type="ARBA" id="ARBA00022475"/>
    </source>
</evidence>
<evidence type="ECO:0000313" key="13">
    <source>
        <dbReference type="EMBL" id="VDM51703.1"/>
    </source>
</evidence>
<evidence type="ECO:0000256" key="1">
    <source>
        <dbReference type="ARBA" id="ARBA00004609"/>
    </source>
</evidence>
<dbReference type="Proteomes" id="UP000267027">
    <property type="component" value="Unassembled WGS sequence"/>
</dbReference>
<dbReference type="GO" id="GO:0009986">
    <property type="term" value="C:cell surface"/>
    <property type="evidence" value="ECO:0007669"/>
    <property type="project" value="TreeGrafter"/>
</dbReference>
<evidence type="ECO:0000256" key="2">
    <source>
        <dbReference type="ARBA" id="ARBA00010260"/>
    </source>
</evidence>
<comment type="subcellular location">
    <subcellularLocation>
        <location evidence="1">Cell membrane</location>
        <topology evidence="1">Lipid-anchor</topology>
        <topology evidence="1">GPI-anchor</topology>
    </subcellularLocation>
</comment>
<keyword evidence="9" id="KW-0357">Heparan sulfate</keyword>
<proteinExistence type="inferred from homology"/>
<dbReference type="OrthoDB" id="5803439at2759"/>
<keyword evidence="10" id="KW-0449">Lipoprotein</keyword>
<evidence type="ECO:0000313" key="14">
    <source>
        <dbReference type="Proteomes" id="UP000267027"/>
    </source>
</evidence>
<dbReference type="GO" id="GO:0005886">
    <property type="term" value="C:plasma membrane"/>
    <property type="evidence" value="ECO:0007669"/>
    <property type="project" value="UniProtKB-SubCell"/>
</dbReference>
<keyword evidence="8" id="KW-0325">Glycoprotein</keyword>
<evidence type="ECO:0000256" key="4">
    <source>
        <dbReference type="ARBA" id="ARBA00022622"/>
    </source>
</evidence>
<dbReference type="PANTHER" id="PTHR10822">
    <property type="entry name" value="GLYPICAN"/>
    <property type="match status" value="1"/>
</dbReference>
<keyword evidence="4" id="KW-0336">GPI-anchor</keyword>
<dbReference type="GO" id="GO:0016477">
    <property type="term" value="P:cell migration"/>
    <property type="evidence" value="ECO:0007669"/>
    <property type="project" value="TreeGrafter"/>
</dbReference>
<keyword evidence="5" id="KW-0732">Signal</keyword>
<dbReference type="EMBL" id="UYYA01000009">
    <property type="protein sequence ID" value="VDM51703.1"/>
    <property type="molecule type" value="Genomic_DNA"/>
</dbReference>
<feature type="compositionally biased region" description="Basic and acidic residues" evidence="12">
    <location>
        <begin position="376"/>
        <end position="387"/>
    </location>
</feature>
<evidence type="ECO:0000256" key="11">
    <source>
        <dbReference type="RuleBase" id="RU003518"/>
    </source>
</evidence>